<dbReference type="Proteomes" id="UP001473063">
    <property type="component" value="Unassembled WGS sequence"/>
</dbReference>
<dbReference type="Gene3D" id="3.20.20.140">
    <property type="entry name" value="Metal-dependent hydrolases"/>
    <property type="match status" value="1"/>
</dbReference>
<keyword evidence="4 5" id="KW-0119">Carbohydrate metabolism</keyword>
<dbReference type="RefSeq" id="WP_178645265.1">
    <property type="nucleotide sequence ID" value="NZ_JBBMEJ010000003.1"/>
</dbReference>
<reference evidence="7 8" key="1">
    <citation type="submission" date="2024-03" db="EMBL/GenBank/DDBJ databases">
        <title>Human intestinal bacterial collection.</title>
        <authorList>
            <person name="Pauvert C."/>
            <person name="Hitch T.C.A."/>
            <person name="Clavel T."/>
        </authorList>
    </citation>
    <scope>NUCLEOTIDE SEQUENCE [LARGE SCALE GENOMIC DNA]</scope>
    <source>
        <strain evidence="7 8">CLA-JM-H16</strain>
    </source>
</reference>
<dbReference type="InterPro" id="IPR011059">
    <property type="entry name" value="Metal-dep_hydrolase_composite"/>
</dbReference>
<comment type="similarity">
    <text evidence="1 5">Belongs to the metallo-dependent hydrolases superfamily. NagA family.</text>
</comment>
<sequence length="367" mass="39695">MIIRNGKVFQEDGTYREMDLYVEKGRLVSCEQEVSDKKELDATGLKVLPGLIDIHSHGAVGHDFSDADAAGLRKILQYEKAHGITSYCPTSMTLPLEQLRGIFASAEKVEQDESCARIIGVNMEGPFLDPAKKGAHVEAYIRKPDVEFFRECQEAAGGRIRIVTVAPNMEGAEDFIEELKDDVVISLGHTGADYDCAVNAMKKGAHHVTHLYNAMNPLNHRAPGVIGAAADDPDCMVEMIGDGIHIHPSVVRNTFRMFGGERIVLISDSMMAAGMENGTYELGGQAVTMKDRKAVLADGTIAGSATNLYECMQCVIAMGVPESAAIFAATRNPAKSIGIYDEVGSLEPGKRADIVLADEKLNLVQVI</sequence>
<evidence type="ECO:0000313" key="7">
    <source>
        <dbReference type="EMBL" id="MEQ2370121.1"/>
    </source>
</evidence>
<dbReference type="InterPro" id="IPR032466">
    <property type="entry name" value="Metal_Hydrolase"/>
</dbReference>
<evidence type="ECO:0000259" key="6">
    <source>
        <dbReference type="Pfam" id="PF01979"/>
    </source>
</evidence>
<evidence type="ECO:0000256" key="1">
    <source>
        <dbReference type="ARBA" id="ARBA00010716"/>
    </source>
</evidence>
<evidence type="ECO:0000256" key="5">
    <source>
        <dbReference type="PIRNR" id="PIRNR038994"/>
    </source>
</evidence>
<name>A0ABV1BD18_9FIRM</name>
<dbReference type="SUPFAM" id="SSF51338">
    <property type="entry name" value="Composite domain of metallo-dependent hydrolases"/>
    <property type="match status" value="1"/>
</dbReference>
<dbReference type="NCBIfam" id="TIGR00221">
    <property type="entry name" value="nagA"/>
    <property type="match status" value="1"/>
</dbReference>
<dbReference type="PIRSF" id="PIRSF038994">
    <property type="entry name" value="NagA"/>
    <property type="match status" value="1"/>
</dbReference>
<dbReference type="Pfam" id="PF01979">
    <property type="entry name" value="Amidohydro_1"/>
    <property type="match status" value="1"/>
</dbReference>
<evidence type="ECO:0000256" key="3">
    <source>
        <dbReference type="ARBA" id="ARBA00022801"/>
    </source>
</evidence>
<proteinExistence type="inferred from homology"/>
<keyword evidence="8" id="KW-1185">Reference proteome</keyword>
<organism evidence="7 8">
    <name type="scientific">Blautia aquisgranensis</name>
    <dbReference type="NCBI Taxonomy" id="3133153"/>
    <lineage>
        <taxon>Bacteria</taxon>
        <taxon>Bacillati</taxon>
        <taxon>Bacillota</taxon>
        <taxon>Clostridia</taxon>
        <taxon>Lachnospirales</taxon>
        <taxon>Lachnospiraceae</taxon>
        <taxon>Blautia</taxon>
    </lineage>
</organism>
<dbReference type="PANTHER" id="PTHR11113">
    <property type="entry name" value="N-ACETYLGLUCOSAMINE-6-PHOSPHATE DEACETYLASE"/>
    <property type="match status" value="1"/>
</dbReference>
<dbReference type="InterPro" id="IPR003764">
    <property type="entry name" value="GlcNAc_6-P_deAcase"/>
</dbReference>
<gene>
    <name evidence="7" type="primary">nagA</name>
    <name evidence="7" type="ORF">WMO28_04030</name>
</gene>
<evidence type="ECO:0000256" key="2">
    <source>
        <dbReference type="ARBA" id="ARBA00022723"/>
    </source>
</evidence>
<dbReference type="SUPFAM" id="SSF51556">
    <property type="entry name" value="Metallo-dependent hydrolases"/>
    <property type="match status" value="1"/>
</dbReference>
<dbReference type="Gene3D" id="2.30.40.10">
    <property type="entry name" value="Urease, subunit C, domain 1"/>
    <property type="match status" value="1"/>
</dbReference>
<feature type="domain" description="Amidohydrolase-related" evidence="6">
    <location>
        <begin position="47"/>
        <end position="358"/>
    </location>
</feature>
<protein>
    <submittedName>
        <fullName evidence="7">N-acetylglucosamine-6-phosphate deacetylase</fullName>
        <ecNumber evidence="7">3.5.1.25</ecNumber>
    </submittedName>
</protein>
<dbReference type="GO" id="GO:0008448">
    <property type="term" value="F:N-acetylglucosamine-6-phosphate deacetylase activity"/>
    <property type="evidence" value="ECO:0007669"/>
    <property type="project" value="UniProtKB-EC"/>
</dbReference>
<keyword evidence="3 5" id="KW-0378">Hydrolase</keyword>
<evidence type="ECO:0000256" key="4">
    <source>
        <dbReference type="ARBA" id="ARBA00023277"/>
    </source>
</evidence>
<accession>A0ABV1BD18</accession>
<dbReference type="CDD" id="cd00854">
    <property type="entry name" value="NagA"/>
    <property type="match status" value="1"/>
</dbReference>
<keyword evidence="2" id="KW-0479">Metal-binding</keyword>
<comment type="caution">
    <text evidence="7">The sequence shown here is derived from an EMBL/GenBank/DDBJ whole genome shotgun (WGS) entry which is preliminary data.</text>
</comment>
<dbReference type="InterPro" id="IPR006680">
    <property type="entry name" value="Amidohydro-rel"/>
</dbReference>
<dbReference type="PANTHER" id="PTHR11113:SF14">
    <property type="entry name" value="N-ACETYLGLUCOSAMINE-6-PHOSPHATE DEACETYLASE"/>
    <property type="match status" value="1"/>
</dbReference>
<dbReference type="EMBL" id="JBBMEJ010000003">
    <property type="protein sequence ID" value="MEQ2370121.1"/>
    <property type="molecule type" value="Genomic_DNA"/>
</dbReference>
<evidence type="ECO:0000313" key="8">
    <source>
        <dbReference type="Proteomes" id="UP001473063"/>
    </source>
</evidence>
<dbReference type="EC" id="3.5.1.25" evidence="7"/>